<evidence type="ECO:0000313" key="1">
    <source>
        <dbReference type="EMBL" id="KAH3677224.1"/>
    </source>
</evidence>
<evidence type="ECO:0008006" key="3">
    <source>
        <dbReference type="Google" id="ProtNLM"/>
    </source>
</evidence>
<protein>
    <recommendedName>
        <fullName evidence="3">F-box domain-containing protein</fullName>
    </recommendedName>
</protein>
<sequence>MTKSIIELPTEIILKILFHIYSSKSPISPFIQSCKVFYSSFEYLIYAIKPISIEEITDDYGDIKPNSLKCQNPQYSEQILKRLLNPDSDILINHIHSLNIKSFRSIKLYNVMNKCDQLLVKNLLLKKNFTKLTMMKLSINSIFQLFKLLPNLPQNLKMINIKLVKIMNNYSFRKIDITNLLNYNYTINKLPHLNYFEINTQYSDISINHINPLLGHYSSLSRVHEEIKYSQNLNSTFVKFYHSLQEKFSNRNRIKRLIGKLVYDFIKINHSKIYKFECIGLDLSLVFNNKYDQFPLKFPELRLMFFDNTSRTNMNKWITEFQKLNCSQTFNDQFPLLLLFDKAGGRLYFKSCNKIRSFNSQAEITLWEFSDQYRTLYAAFNMERQLCF</sequence>
<keyword evidence="2" id="KW-1185">Reference proteome</keyword>
<dbReference type="AlphaFoldDB" id="A0A9P8TFT6"/>
<comment type="caution">
    <text evidence="1">The sequence shown here is derived from an EMBL/GenBank/DDBJ whole genome shotgun (WGS) entry which is preliminary data.</text>
</comment>
<evidence type="ECO:0000313" key="2">
    <source>
        <dbReference type="Proteomes" id="UP000769528"/>
    </source>
</evidence>
<organism evidence="1 2">
    <name type="scientific">Wickerhamomyces mucosus</name>
    <dbReference type="NCBI Taxonomy" id="1378264"/>
    <lineage>
        <taxon>Eukaryota</taxon>
        <taxon>Fungi</taxon>
        <taxon>Dikarya</taxon>
        <taxon>Ascomycota</taxon>
        <taxon>Saccharomycotina</taxon>
        <taxon>Saccharomycetes</taxon>
        <taxon>Phaffomycetales</taxon>
        <taxon>Wickerhamomycetaceae</taxon>
        <taxon>Wickerhamomyces</taxon>
    </lineage>
</organism>
<reference evidence="1" key="2">
    <citation type="submission" date="2021-01" db="EMBL/GenBank/DDBJ databases">
        <authorList>
            <person name="Schikora-Tamarit M.A."/>
        </authorList>
    </citation>
    <scope>NUCLEOTIDE SEQUENCE</scope>
    <source>
        <strain evidence="1">CBS6341</strain>
    </source>
</reference>
<dbReference type="EMBL" id="JAEUBF010000544">
    <property type="protein sequence ID" value="KAH3677224.1"/>
    <property type="molecule type" value="Genomic_DNA"/>
</dbReference>
<accession>A0A9P8TFT6</accession>
<name>A0A9P8TFT6_9ASCO</name>
<gene>
    <name evidence="1" type="ORF">WICMUC_001805</name>
</gene>
<dbReference type="Proteomes" id="UP000769528">
    <property type="component" value="Unassembled WGS sequence"/>
</dbReference>
<dbReference type="OrthoDB" id="10547686at2759"/>
<proteinExistence type="predicted"/>
<reference evidence="1" key="1">
    <citation type="journal article" date="2021" name="Open Biol.">
        <title>Shared evolutionary footprints suggest mitochondrial oxidative damage underlies multiple complex I losses in fungi.</title>
        <authorList>
            <person name="Schikora-Tamarit M.A."/>
            <person name="Marcet-Houben M."/>
            <person name="Nosek J."/>
            <person name="Gabaldon T."/>
        </authorList>
    </citation>
    <scope>NUCLEOTIDE SEQUENCE</scope>
    <source>
        <strain evidence="1">CBS6341</strain>
    </source>
</reference>